<dbReference type="Gene3D" id="1.10.3860.10">
    <property type="entry name" value="Sodium:dicarboxylate symporter"/>
    <property type="match status" value="1"/>
</dbReference>
<keyword evidence="6 7" id="KW-0472">Membrane</keyword>
<sequence>MDEQGKLTYRYPLASHHFRLFPAMKKLYSNLTVQVLTAIALGVAVGALFPAFGAALKPVADTFISLIKMLITPIIFLTVVLGIAGMGSLKKVGRVGGKALLYFELVTTLALAIGVVVANLTQPGAGVQETARAVLQDSKKAVEAAKFTAQAGEINWVEFFTHLVPDNVVGAFARGDILQVLLFSVLFGLALNRMGQQAQPLMKTFDRLSHAMFGVLAIVMKLAPIGAFGGMAFTIGKYGVATLLPLGKLMLVVYATMFVFIFGVLNLILRSYGLRLMPYLRFIREEILLVLGTSSSESALPRMIDKMERYGCSRSVAGLVIPTGYSFNLDGTSIYLSIAVIFLAQAFNIPLSVTQQLTLIAILVVTSKGAAGVTGSGFIVLASTLAATRMVPVESVALLLGVDRFMSEARAVTNVIGNGIAALVVAKSEGEFDEARHQLALQGRSVPEELQAEPAALIPRVEVPAQAGN</sequence>
<evidence type="ECO:0000256" key="1">
    <source>
        <dbReference type="ARBA" id="ARBA00004141"/>
    </source>
</evidence>
<feature type="transmembrane region" description="Helical" evidence="7">
    <location>
        <begin position="212"/>
        <end position="235"/>
    </location>
</feature>
<proteinExistence type="predicted"/>
<keyword evidence="4" id="KW-0769">Symport</keyword>
<name>A0ABP7RBL9_9BACT</name>
<evidence type="ECO:0000256" key="6">
    <source>
        <dbReference type="ARBA" id="ARBA00023136"/>
    </source>
</evidence>
<dbReference type="InterPro" id="IPR036458">
    <property type="entry name" value="Na:dicarbo_symporter_sf"/>
</dbReference>
<feature type="transmembrane region" description="Helical" evidence="7">
    <location>
        <begin position="27"/>
        <end position="51"/>
    </location>
</feature>
<feature type="transmembrane region" description="Helical" evidence="7">
    <location>
        <begin position="63"/>
        <end position="87"/>
    </location>
</feature>
<evidence type="ECO:0000256" key="2">
    <source>
        <dbReference type="ARBA" id="ARBA00022448"/>
    </source>
</evidence>
<dbReference type="PANTHER" id="PTHR42865:SF1">
    <property type="entry name" value="AEROBIC C4-DICARBOXYLATE TRANSPORT PROTEIN"/>
    <property type="match status" value="1"/>
</dbReference>
<dbReference type="PROSITE" id="PS00714">
    <property type="entry name" value="NA_DICARBOXYL_SYMP_2"/>
    <property type="match status" value="1"/>
</dbReference>
<gene>
    <name evidence="8" type="ORF">GCM10022408_01370</name>
</gene>
<dbReference type="SUPFAM" id="SSF118215">
    <property type="entry name" value="Proton glutamate symport protein"/>
    <property type="match status" value="1"/>
</dbReference>
<feature type="transmembrane region" description="Helical" evidence="7">
    <location>
        <begin position="334"/>
        <end position="353"/>
    </location>
</feature>
<evidence type="ECO:0000256" key="4">
    <source>
        <dbReference type="ARBA" id="ARBA00022847"/>
    </source>
</evidence>
<feature type="transmembrane region" description="Helical" evidence="7">
    <location>
        <begin position="359"/>
        <end position="382"/>
    </location>
</feature>
<dbReference type="PANTHER" id="PTHR42865">
    <property type="entry name" value="PROTON/GLUTAMATE-ASPARTATE SYMPORTER"/>
    <property type="match status" value="1"/>
</dbReference>
<dbReference type="InterPro" id="IPR018107">
    <property type="entry name" value="Na-dicarboxylate_symporter_CS"/>
</dbReference>
<feature type="transmembrane region" description="Helical" evidence="7">
    <location>
        <begin position="247"/>
        <end position="269"/>
    </location>
</feature>
<evidence type="ECO:0000256" key="7">
    <source>
        <dbReference type="SAM" id="Phobius"/>
    </source>
</evidence>
<dbReference type="InterPro" id="IPR001991">
    <property type="entry name" value="Na-dicarboxylate_symporter"/>
</dbReference>
<reference evidence="9" key="1">
    <citation type="journal article" date="2019" name="Int. J. Syst. Evol. Microbiol.">
        <title>The Global Catalogue of Microorganisms (GCM) 10K type strain sequencing project: providing services to taxonomists for standard genome sequencing and annotation.</title>
        <authorList>
            <consortium name="The Broad Institute Genomics Platform"/>
            <consortium name="The Broad Institute Genome Sequencing Center for Infectious Disease"/>
            <person name="Wu L."/>
            <person name="Ma J."/>
        </authorList>
    </citation>
    <scope>NUCLEOTIDE SEQUENCE [LARGE SCALE GENOMIC DNA]</scope>
    <source>
        <strain evidence="9">JCM 17224</strain>
    </source>
</reference>
<dbReference type="PRINTS" id="PR00173">
    <property type="entry name" value="EDTRNSPORT"/>
</dbReference>
<comment type="caution">
    <text evidence="8">The sequence shown here is derived from an EMBL/GenBank/DDBJ whole genome shotgun (WGS) entry which is preliminary data.</text>
</comment>
<dbReference type="NCBIfam" id="NF002461">
    <property type="entry name" value="PRK01663.1"/>
    <property type="match status" value="1"/>
</dbReference>
<dbReference type="Proteomes" id="UP001500567">
    <property type="component" value="Unassembled WGS sequence"/>
</dbReference>
<accession>A0ABP7RBL9</accession>
<evidence type="ECO:0000256" key="5">
    <source>
        <dbReference type="ARBA" id="ARBA00022989"/>
    </source>
</evidence>
<keyword evidence="3 7" id="KW-0812">Transmembrane</keyword>
<feature type="transmembrane region" description="Helical" evidence="7">
    <location>
        <begin position="99"/>
        <end position="120"/>
    </location>
</feature>
<comment type="subcellular location">
    <subcellularLocation>
        <location evidence="1">Membrane</location>
        <topology evidence="1">Multi-pass membrane protein</topology>
    </subcellularLocation>
</comment>
<protein>
    <submittedName>
        <fullName evidence="8">Dicarboxylate/amino acid:cation symporter</fullName>
    </submittedName>
</protein>
<evidence type="ECO:0000313" key="8">
    <source>
        <dbReference type="EMBL" id="GAA3994690.1"/>
    </source>
</evidence>
<feature type="transmembrane region" description="Helical" evidence="7">
    <location>
        <begin position="171"/>
        <end position="191"/>
    </location>
</feature>
<evidence type="ECO:0000313" key="9">
    <source>
        <dbReference type="Proteomes" id="UP001500567"/>
    </source>
</evidence>
<keyword evidence="9" id="KW-1185">Reference proteome</keyword>
<dbReference type="Pfam" id="PF00375">
    <property type="entry name" value="SDF"/>
    <property type="match status" value="1"/>
</dbReference>
<organism evidence="8 9">
    <name type="scientific">Hymenobacter fastidiosus</name>
    <dbReference type="NCBI Taxonomy" id="486264"/>
    <lineage>
        <taxon>Bacteria</taxon>
        <taxon>Pseudomonadati</taxon>
        <taxon>Bacteroidota</taxon>
        <taxon>Cytophagia</taxon>
        <taxon>Cytophagales</taxon>
        <taxon>Hymenobacteraceae</taxon>
        <taxon>Hymenobacter</taxon>
    </lineage>
</organism>
<dbReference type="RefSeq" id="WP_345070277.1">
    <property type="nucleotide sequence ID" value="NZ_BAABDJ010000001.1"/>
</dbReference>
<dbReference type="EMBL" id="BAABDJ010000001">
    <property type="protein sequence ID" value="GAA3994690.1"/>
    <property type="molecule type" value="Genomic_DNA"/>
</dbReference>
<keyword evidence="5 7" id="KW-1133">Transmembrane helix</keyword>
<evidence type="ECO:0000256" key="3">
    <source>
        <dbReference type="ARBA" id="ARBA00022692"/>
    </source>
</evidence>
<keyword evidence="2" id="KW-0813">Transport</keyword>